<dbReference type="InterPro" id="IPR011043">
    <property type="entry name" value="Gal_Oxase/kelch_b-propeller"/>
</dbReference>
<dbReference type="SUPFAM" id="SSF50965">
    <property type="entry name" value="Galactose oxidase, central domain"/>
    <property type="match status" value="1"/>
</dbReference>
<proteinExistence type="predicted"/>
<evidence type="ECO:0000259" key="1">
    <source>
        <dbReference type="Pfam" id="PF03478"/>
    </source>
</evidence>
<dbReference type="Proteomes" id="UP000187203">
    <property type="component" value="Unassembled WGS sequence"/>
</dbReference>
<organism evidence="3 4">
    <name type="scientific">Corchorus olitorius</name>
    <dbReference type="NCBI Taxonomy" id="93759"/>
    <lineage>
        <taxon>Eukaryota</taxon>
        <taxon>Viridiplantae</taxon>
        <taxon>Streptophyta</taxon>
        <taxon>Embryophyta</taxon>
        <taxon>Tracheophyta</taxon>
        <taxon>Spermatophyta</taxon>
        <taxon>Magnoliopsida</taxon>
        <taxon>eudicotyledons</taxon>
        <taxon>Gunneridae</taxon>
        <taxon>Pentapetalae</taxon>
        <taxon>rosids</taxon>
        <taxon>malvids</taxon>
        <taxon>Malvales</taxon>
        <taxon>Malvaceae</taxon>
        <taxon>Grewioideae</taxon>
        <taxon>Apeibeae</taxon>
        <taxon>Corchorus</taxon>
    </lineage>
</organism>
<sequence>MSKINQDSAKHQEEKEEVIIKEDLRDRGLPTELLELILSKLIFVVDIINFHAVCKTWRSITVSVPPPCQLPPPLPYADSSYPLLFQLDGDHNKYRVLHTLYNYTWIMDFPPQVRDGRKEICFSKYGWSLLKACIINTEFCIPYAFLFNPLTQEIIKLPAIPDYHGYPQCMFFTCPPSHWNCLVVAISLSYSIYVHKLGKADWKQHPYFHNFEPISHPILCQGLWYCLGHRRKLIVFDIRNNKPSWIVHKDVIPSRRKVSAHLTALVEHNGQLLVVFIRGRRRRPYILKFDLETKSCVPIRSLGKDALFISKGASFSQRAIVSGTQNKIFLPILRTKTDLFQFYSLATWKYCRS</sequence>
<dbReference type="STRING" id="93759.A0A1R3JR96"/>
<dbReference type="InterPro" id="IPR005174">
    <property type="entry name" value="KIB1-4_b-propeller"/>
</dbReference>
<evidence type="ECO:0000259" key="2">
    <source>
        <dbReference type="Pfam" id="PF12937"/>
    </source>
</evidence>
<evidence type="ECO:0000313" key="4">
    <source>
        <dbReference type="Proteomes" id="UP000187203"/>
    </source>
</evidence>
<accession>A0A1R3JR96</accession>
<keyword evidence="4" id="KW-1185">Reference proteome</keyword>
<dbReference type="CDD" id="cd09917">
    <property type="entry name" value="F-box_SF"/>
    <property type="match status" value="1"/>
</dbReference>
<dbReference type="InterPro" id="IPR001810">
    <property type="entry name" value="F-box_dom"/>
</dbReference>
<comment type="caution">
    <text evidence="3">The sequence shown here is derived from an EMBL/GenBank/DDBJ whole genome shotgun (WGS) entry which is preliminary data.</text>
</comment>
<dbReference type="OrthoDB" id="1863935at2759"/>
<dbReference type="EMBL" id="AWUE01015448">
    <property type="protein sequence ID" value="OMO97383.1"/>
    <property type="molecule type" value="Genomic_DNA"/>
</dbReference>
<reference evidence="4" key="1">
    <citation type="submission" date="2013-09" db="EMBL/GenBank/DDBJ databases">
        <title>Corchorus olitorius genome sequencing.</title>
        <authorList>
            <person name="Alam M."/>
            <person name="Haque M.S."/>
            <person name="Islam M.S."/>
            <person name="Emdad E.M."/>
            <person name="Islam M.M."/>
            <person name="Ahmed B."/>
            <person name="Halim A."/>
            <person name="Hossen Q.M.M."/>
            <person name="Hossain M.Z."/>
            <person name="Ahmed R."/>
            <person name="Khan M.M."/>
            <person name="Islam R."/>
            <person name="Rashid M.M."/>
            <person name="Khan S.A."/>
            <person name="Rahman M.S."/>
            <person name="Alam M."/>
            <person name="Yahiya A.S."/>
            <person name="Khan M.S."/>
            <person name="Azam M.S."/>
            <person name="Haque T."/>
            <person name="Lashkar M.Z.H."/>
            <person name="Akhand A.I."/>
            <person name="Morshed G."/>
            <person name="Roy S."/>
            <person name="Uddin K.S."/>
            <person name="Rabeya T."/>
            <person name="Hossain A.S."/>
            <person name="Chowdhury A."/>
            <person name="Snigdha A.R."/>
            <person name="Mortoza M.S."/>
            <person name="Matin S.A."/>
            <person name="Hoque S.M.E."/>
            <person name="Islam M.K."/>
            <person name="Roy D.K."/>
            <person name="Haider R."/>
            <person name="Moosa M.M."/>
            <person name="Elias S.M."/>
            <person name="Hasan A.M."/>
            <person name="Jahan S."/>
            <person name="Shafiuddin M."/>
            <person name="Mahmood N."/>
            <person name="Shommy N.S."/>
        </authorList>
    </citation>
    <scope>NUCLEOTIDE SEQUENCE [LARGE SCALE GENOMIC DNA]</scope>
    <source>
        <strain evidence="4">cv. O-4</strain>
    </source>
</reference>
<protein>
    <submittedName>
        <fullName evidence="3">F-box family protein</fullName>
    </submittedName>
</protein>
<dbReference type="AlphaFoldDB" id="A0A1R3JR96"/>
<dbReference type="PANTHER" id="PTHR33127">
    <property type="entry name" value="TRANSMEMBRANE PROTEIN"/>
    <property type="match status" value="1"/>
</dbReference>
<dbReference type="Pfam" id="PF03478">
    <property type="entry name" value="Beta-prop_KIB1-4"/>
    <property type="match status" value="1"/>
</dbReference>
<dbReference type="Gene3D" id="1.20.1280.50">
    <property type="match status" value="1"/>
</dbReference>
<evidence type="ECO:0000313" key="3">
    <source>
        <dbReference type="EMBL" id="OMO97383.1"/>
    </source>
</evidence>
<dbReference type="SUPFAM" id="SSF81383">
    <property type="entry name" value="F-box domain"/>
    <property type="match status" value="1"/>
</dbReference>
<feature type="domain" description="KIB1-4 beta-propeller" evidence="1">
    <location>
        <begin position="117"/>
        <end position="329"/>
    </location>
</feature>
<dbReference type="InterPro" id="IPR036047">
    <property type="entry name" value="F-box-like_dom_sf"/>
</dbReference>
<feature type="domain" description="F-box" evidence="2">
    <location>
        <begin position="29"/>
        <end position="61"/>
    </location>
</feature>
<name>A0A1R3JR96_9ROSI</name>
<dbReference type="PANTHER" id="PTHR33127:SF5">
    <property type="entry name" value="TRANSMEMBRANE PROTEIN"/>
    <property type="match status" value="1"/>
</dbReference>
<dbReference type="Pfam" id="PF12937">
    <property type="entry name" value="F-box-like"/>
    <property type="match status" value="1"/>
</dbReference>
<gene>
    <name evidence="3" type="ORF">COLO4_14643</name>
</gene>